<evidence type="ECO:0000313" key="2">
    <source>
        <dbReference type="Proteomes" id="UP000014480"/>
    </source>
</evidence>
<keyword evidence="2" id="KW-1185">Reference proteome</keyword>
<reference evidence="2" key="1">
    <citation type="journal article" date="2013" name="New Phytol.">
        <title>Comparative genomic and transcriptomic analyses reveal the hemibiotrophic stage shift of Colletotrichum fungi.</title>
        <authorList>
            <person name="Gan P."/>
            <person name="Ikeda K."/>
            <person name="Irieda H."/>
            <person name="Narusaka M."/>
            <person name="O'Connell R.J."/>
            <person name="Narusaka Y."/>
            <person name="Takano Y."/>
            <person name="Kubo Y."/>
            <person name="Shirasu K."/>
        </authorList>
    </citation>
    <scope>NUCLEOTIDE SEQUENCE [LARGE SCALE GENOMIC DNA]</scope>
    <source>
        <strain evidence="2">104-T / ATCC 96160 / CBS 514.97 / LARS 414 / MAFF 240422</strain>
    </source>
</reference>
<dbReference type="Proteomes" id="UP000014480">
    <property type="component" value="Unassembled WGS sequence"/>
</dbReference>
<proteinExistence type="predicted"/>
<dbReference type="AlphaFoldDB" id="A0A484F874"/>
<evidence type="ECO:0000313" key="1">
    <source>
        <dbReference type="EMBL" id="TDZ14489.1"/>
    </source>
</evidence>
<name>A0A484F874_COLOR</name>
<reference evidence="2" key="2">
    <citation type="journal article" date="2019" name="Mol. Plant Microbe Interact.">
        <title>Genome sequence resources for four phytopathogenic fungi from the Colletotrichum orbiculare species complex.</title>
        <authorList>
            <person name="Gan P."/>
            <person name="Tsushima A."/>
            <person name="Narusaka M."/>
            <person name="Narusaka Y."/>
            <person name="Takano Y."/>
            <person name="Kubo Y."/>
            <person name="Shirasu K."/>
        </authorList>
    </citation>
    <scope>GENOME REANNOTATION</scope>
    <source>
        <strain evidence="2">104-T / ATCC 96160 / CBS 514.97 / LARS 414 / MAFF 240422</strain>
    </source>
</reference>
<accession>A0A484F874</accession>
<dbReference type="EMBL" id="AMCV02000050">
    <property type="protein sequence ID" value="TDZ14489.1"/>
    <property type="molecule type" value="Genomic_DNA"/>
</dbReference>
<dbReference type="STRING" id="1213857.A0A484F874"/>
<sequence length="191" mass="21016">MSQNPHRPTRPCALYRFIVLAAVQRNSGQKMAPAKRLEYPILRSRKRFSNHEAMSGHLYTCAELCNGEYWCYDCGKTEKFTDAKCKSHLGERQRIMAVAKNLPSSTGHISTNIEAHDLVVNNALRSSAEGVHVLGTEVDSTEILEIDPIEVHVSAAPSTFTSSNDVGPTTTGAFHTQSMKAETATSPLYCC</sequence>
<dbReference type="OrthoDB" id="5366163at2759"/>
<organism evidence="1 2">
    <name type="scientific">Colletotrichum orbiculare (strain 104-T / ATCC 96160 / CBS 514.97 / LARS 414 / MAFF 240422)</name>
    <name type="common">Cucumber anthracnose fungus</name>
    <name type="synonym">Colletotrichum lagenarium</name>
    <dbReference type="NCBI Taxonomy" id="1213857"/>
    <lineage>
        <taxon>Eukaryota</taxon>
        <taxon>Fungi</taxon>
        <taxon>Dikarya</taxon>
        <taxon>Ascomycota</taxon>
        <taxon>Pezizomycotina</taxon>
        <taxon>Sordariomycetes</taxon>
        <taxon>Hypocreomycetidae</taxon>
        <taxon>Glomerellales</taxon>
        <taxon>Glomerellaceae</taxon>
        <taxon>Colletotrichum</taxon>
        <taxon>Colletotrichum orbiculare species complex</taxon>
    </lineage>
</organism>
<gene>
    <name evidence="1" type="ORF">Cob_v012578</name>
</gene>
<protein>
    <submittedName>
        <fullName evidence="1">Uncharacterized protein</fullName>
    </submittedName>
</protein>
<comment type="caution">
    <text evidence="1">The sequence shown here is derived from an EMBL/GenBank/DDBJ whole genome shotgun (WGS) entry which is preliminary data.</text>
</comment>